<sequence>MSFPKLSYSRLRIYSIPYITEFFYAGSAVILAILIIVNIALVGNDVVTEFKNTPDFIETKWWAPKWLPGGMTIPTTPGPCQPLSLPQQSTSIRTNSTLAIFSYALVNGVGSFIGQNGMEESRWYGAPHYHAEPLTNCTVQNITALFDFQNRGHKLMSQITCDIDSADPKTPPSIKLSTTFSRVANTDLGTDDIMTYIYSYDVPRFADISKARATLLPQDIPTLTVLGLLDAIGSDLLKAIDALYLDLGHFDESANVFLNYNAFQSRIISDNFLETVAGDVINIARPPLNTRPYSSDEFWRTCTSGWGCLNGTWTNALLNHSPDASNITNALPLSSLQSQYPTIIDQKFMCPVFKTKQTGALLVSVFVVGCQATSLIKRRGMREILYESEDSGTPYHQHSRYLSTGSPSPYATSFDASHIPYSSARVSQPSNNGIQCRITFLLQIYAIPYITEIFYAGSAVVLAILITVNVALVGNDVVTELKDTPDFTDNKWWAPRWLPNSITIPTTPGPCQPLTLPQQSTSIRTNSTLPIFAYTLMNGLGVSRNANGDEEPKWYDAPRYRAEPLRNCTIQNMTALINFQDRGHKLTSQIVCSIDSTDPETPPSLKLSTTFSRMANTDLGSDDVVNYISSYSVPQTADIGKARTVLLARNVTALKMLGVLDAIGSDLLKAMWAQKWSWKLTGRDNQWPDQAVVKWADKTNCTSERKCRSIGVGIEGIDTWYSNTRGSQRFEPEYFIPINTTMYNYFIAFRDAIYLDLGRYDQDTNIFLSNDAFKARIISDPFLGTIAGNIINVTRPHPYTQPYSAREFWNTCTWGWGCLNGTWTDALLSNNSAASNVTNGLPLTSLQSQYSTIIDLKFVCPVFKRKQTGALLVSVFIGTFSIRKRGYREVLYDTEDYESIHYNRSACHPVSRPTSPYATVLDLPSLAYNHPEPIKRYDPVPDHIFIRAPRKEDELPQGACTLGAPSVYTPKLGFNTLAATARSSQFSLNPTASRDTLNLNAARAIWDYREPDPPVHSPPGATAQDARIFPPAQLPRKPHQAEDA</sequence>
<keyword evidence="2" id="KW-1133">Transmembrane helix</keyword>
<reference evidence="3" key="1">
    <citation type="submission" date="2020-05" db="EMBL/GenBank/DDBJ databases">
        <title>Evolutionary and genomic comparisons of hybrid uninucleate and nonhybrid Rhizoctonia fungi.</title>
        <authorList>
            <person name="Li C."/>
            <person name="Chen X."/>
        </authorList>
    </citation>
    <scope>NUCLEOTIDE SEQUENCE</scope>
    <source>
        <strain evidence="3">AG-1 IA</strain>
    </source>
</reference>
<keyword evidence="2" id="KW-0472">Membrane</keyword>
<dbReference type="AlphaFoldDB" id="A0A8H8P8Z4"/>
<gene>
    <name evidence="3" type="ORF">RhiXN_11065</name>
</gene>
<dbReference type="GeneID" id="67033343"/>
<feature type="region of interest" description="Disordered" evidence="1">
    <location>
        <begin position="1009"/>
        <end position="1044"/>
    </location>
</feature>
<evidence type="ECO:0008006" key="5">
    <source>
        <dbReference type="Google" id="ProtNLM"/>
    </source>
</evidence>
<protein>
    <recommendedName>
        <fullName evidence="5">Transmembrane protein</fullName>
    </recommendedName>
</protein>
<dbReference type="EMBL" id="CP059671">
    <property type="protein sequence ID" value="QRW25988.1"/>
    <property type="molecule type" value="Genomic_DNA"/>
</dbReference>
<evidence type="ECO:0000256" key="1">
    <source>
        <dbReference type="SAM" id="MobiDB-lite"/>
    </source>
</evidence>
<name>A0A8H8P8Z4_9AGAM</name>
<proteinExistence type="predicted"/>
<dbReference type="Proteomes" id="UP000650533">
    <property type="component" value="Chromosome 14"/>
</dbReference>
<evidence type="ECO:0000256" key="2">
    <source>
        <dbReference type="SAM" id="Phobius"/>
    </source>
</evidence>
<dbReference type="KEGG" id="rsx:RhiXN_11065"/>
<accession>A0A8H8P8Z4</accession>
<evidence type="ECO:0000313" key="4">
    <source>
        <dbReference type="Proteomes" id="UP000650533"/>
    </source>
</evidence>
<organism evidence="3 4">
    <name type="scientific">Rhizoctonia solani</name>
    <dbReference type="NCBI Taxonomy" id="456999"/>
    <lineage>
        <taxon>Eukaryota</taxon>
        <taxon>Fungi</taxon>
        <taxon>Dikarya</taxon>
        <taxon>Basidiomycota</taxon>
        <taxon>Agaricomycotina</taxon>
        <taxon>Agaricomycetes</taxon>
        <taxon>Cantharellales</taxon>
        <taxon>Ceratobasidiaceae</taxon>
        <taxon>Rhizoctonia</taxon>
    </lineage>
</organism>
<feature type="transmembrane region" description="Helical" evidence="2">
    <location>
        <begin position="21"/>
        <end position="43"/>
    </location>
</feature>
<dbReference type="RefSeq" id="XP_043186225.1">
    <property type="nucleotide sequence ID" value="XM_043330880.1"/>
</dbReference>
<keyword evidence="2" id="KW-0812">Transmembrane</keyword>
<evidence type="ECO:0000313" key="3">
    <source>
        <dbReference type="EMBL" id="QRW25988.1"/>
    </source>
</evidence>